<dbReference type="GO" id="GO:0003735">
    <property type="term" value="F:structural constituent of ribosome"/>
    <property type="evidence" value="ECO:0007669"/>
    <property type="project" value="InterPro"/>
</dbReference>
<dbReference type="InterPro" id="IPR000509">
    <property type="entry name" value="Ribosomal_eL36"/>
</dbReference>
<dbReference type="AlphaFoldDB" id="A0A913Y479"/>
<evidence type="ECO:0000313" key="7">
    <source>
        <dbReference type="EnsemblMetazoa" id="XP_020914455.1"/>
    </source>
</evidence>
<dbReference type="Pfam" id="PF01158">
    <property type="entry name" value="Ribosomal_L36e"/>
    <property type="match status" value="1"/>
</dbReference>
<keyword evidence="4 5" id="KW-0687">Ribonucleoprotein</keyword>
<dbReference type="GO" id="GO:1990904">
    <property type="term" value="C:ribonucleoprotein complex"/>
    <property type="evidence" value="ECO:0007669"/>
    <property type="project" value="UniProtKB-KW"/>
</dbReference>
<dbReference type="PANTHER" id="PTHR10114">
    <property type="entry name" value="60S RIBOSOMAL PROTEIN L36"/>
    <property type="match status" value="1"/>
</dbReference>
<dbReference type="EnsemblMetazoa" id="XM_021058796.2">
    <property type="protein sequence ID" value="XP_020914455.1"/>
    <property type="gene ID" value="LOC110252040"/>
</dbReference>
<keyword evidence="8" id="KW-1185">Reference proteome</keyword>
<comment type="similarity">
    <text evidence="1 5">Belongs to the eukaryotic ribosomal protein eL36 family.</text>
</comment>
<evidence type="ECO:0000256" key="4">
    <source>
        <dbReference type="ARBA" id="ARBA00023274"/>
    </source>
</evidence>
<dbReference type="OMA" id="NKGHKTE"/>
<evidence type="ECO:0000256" key="5">
    <source>
        <dbReference type="RuleBase" id="RU000665"/>
    </source>
</evidence>
<dbReference type="Gene3D" id="1.10.10.1760">
    <property type="entry name" value="60S ribosomal protein L36"/>
    <property type="match status" value="1"/>
</dbReference>
<sequence length="107" mass="12385">MAPKEMAVGLHKGHKVTKNVTKPKPSSRKGARNNRVKFIRDLVREVTGFAPYEKRVMELLRIGKDKRALKFCKKRLGTHVRGKRKREEIQGALAAMRKQQQQQSQQH</sequence>
<dbReference type="FunFam" id="1.10.10.1760:FF:000001">
    <property type="entry name" value="60S ribosomal protein L36"/>
    <property type="match status" value="1"/>
</dbReference>
<dbReference type="GeneID" id="110252040"/>
<name>A0A913Y479_EXADI</name>
<feature type="region of interest" description="Disordered" evidence="6">
    <location>
        <begin position="1"/>
        <end position="33"/>
    </location>
</feature>
<evidence type="ECO:0000313" key="8">
    <source>
        <dbReference type="Proteomes" id="UP000887567"/>
    </source>
</evidence>
<dbReference type="InterPro" id="IPR038097">
    <property type="entry name" value="Ribosomal_eL36_sf"/>
</dbReference>
<dbReference type="KEGG" id="epa:110252040"/>
<dbReference type="Proteomes" id="UP000887567">
    <property type="component" value="Unplaced"/>
</dbReference>
<comment type="subunit">
    <text evidence="2">Component of the large ribosomal subunit.</text>
</comment>
<evidence type="ECO:0000256" key="3">
    <source>
        <dbReference type="ARBA" id="ARBA00022980"/>
    </source>
</evidence>
<dbReference type="GO" id="GO:0005840">
    <property type="term" value="C:ribosome"/>
    <property type="evidence" value="ECO:0007669"/>
    <property type="project" value="UniProtKB-KW"/>
</dbReference>
<dbReference type="RefSeq" id="XP_020914455.1">
    <property type="nucleotide sequence ID" value="XM_021058796.2"/>
</dbReference>
<dbReference type="GO" id="GO:0006412">
    <property type="term" value="P:translation"/>
    <property type="evidence" value="ECO:0007669"/>
    <property type="project" value="InterPro"/>
</dbReference>
<keyword evidence="3 5" id="KW-0689">Ribosomal protein</keyword>
<protein>
    <recommendedName>
        <fullName evidence="5">60S ribosomal protein L36</fullName>
    </recommendedName>
</protein>
<accession>A0A913Y479</accession>
<reference evidence="7" key="1">
    <citation type="submission" date="2022-11" db="UniProtKB">
        <authorList>
            <consortium name="EnsemblMetazoa"/>
        </authorList>
    </citation>
    <scope>IDENTIFICATION</scope>
</reference>
<dbReference type="OrthoDB" id="9616667at2759"/>
<organism evidence="7 8">
    <name type="scientific">Exaiptasia diaphana</name>
    <name type="common">Tropical sea anemone</name>
    <name type="synonym">Aiptasia pulchella</name>
    <dbReference type="NCBI Taxonomy" id="2652724"/>
    <lineage>
        <taxon>Eukaryota</taxon>
        <taxon>Metazoa</taxon>
        <taxon>Cnidaria</taxon>
        <taxon>Anthozoa</taxon>
        <taxon>Hexacorallia</taxon>
        <taxon>Actiniaria</taxon>
        <taxon>Aiptasiidae</taxon>
        <taxon>Exaiptasia</taxon>
    </lineage>
</organism>
<evidence type="ECO:0000256" key="2">
    <source>
        <dbReference type="ARBA" id="ARBA00011133"/>
    </source>
</evidence>
<evidence type="ECO:0000256" key="6">
    <source>
        <dbReference type="SAM" id="MobiDB-lite"/>
    </source>
</evidence>
<proteinExistence type="inferred from homology"/>
<evidence type="ECO:0000256" key="1">
    <source>
        <dbReference type="ARBA" id="ARBA00006509"/>
    </source>
</evidence>
<dbReference type="PROSITE" id="PS01190">
    <property type="entry name" value="RIBOSOMAL_L36E"/>
    <property type="match status" value="1"/>
</dbReference>